<proteinExistence type="predicted"/>
<evidence type="ECO:0000313" key="3">
    <source>
        <dbReference type="Proteomes" id="UP000789901"/>
    </source>
</evidence>
<dbReference type="Proteomes" id="UP000789901">
    <property type="component" value="Unassembled WGS sequence"/>
</dbReference>
<protein>
    <submittedName>
        <fullName evidence="2">21888_t:CDS:1</fullName>
    </submittedName>
</protein>
<evidence type="ECO:0000256" key="1">
    <source>
        <dbReference type="SAM" id="MobiDB-lite"/>
    </source>
</evidence>
<reference evidence="2 3" key="1">
    <citation type="submission" date="2021-06" db="EMBL/GenBank/DDBJ databases">
        <authorList>
            <person name="Kallberg Y."/>
            <person name="Tangrot J."/>
            <person name="Rosling A."/>
        </authorList>
    </citation>
    <scope>NUCLEOTIDE SEQUENCE [LARGE SCALE GENOMIC DNA]</scope>
    <source>
        <strain evidence="2 3">120-4 pot B 10/14</strain>
    </source>
</reference>
<name>A0ABN7UHP4_GIGMA</name>
<accession>A0ABN7UHP4</accession>
<gene>
    <name evidence="2" type="ORF">GMARGA_LOCUS6646</name>
</gene>
<dbReference type="EMBL" id="CAJVQB010003059">
    <property type="protein sequence ID" value="CAG8596096.1"/>
    <property type="molecule type" value="Genomic_DNA"/>
</dbReference>
<keyword evidence="3" id="KW-1185">Reference proteome</keyword>
<feature type="region of interest" description="Disordered" evidence="1">
    <location>
        <begin position="40"/>
        <end position="93"/>
    </location>
</feature>
<organism evidence="2 3">
    <name type="scientific">Gigaspora margarita</name>
    <dbReference type="NCBI Taxonomy" id="4874"/>
    <lineage>
        <taxon>Eukaryota</taxon>
        <taxon>Fungi</taxon>
        <taxon>Fungi incertae sedis</taxon>
        <taxon>Mucoromycota</taxon>
        <taxon>Glomeromycotina</taxon>
        <taxon>Glomeromycetes</taxon>
        <taxon>Diversisporales</taxon>
        <taxon>Gigasporaceae</taxon>
        <taxon>Gigaspora</taxon>
    </lineage>
</organism>
<sequence length="116" mass="13840">MCLSLCYEAIGKKEKIKKKHYTSDLLEDIAKKTFKVVKEEEKEKQYTVNELPKEAQEAEGTKNKDTKKIRQEDRLEPEDEKAPDKRLNNKEEIDQERHRLEELAQRLVKEIKEKLI</sequence>
<evidence type="ECO:0000313" key="2">
    <source>
        <dbReference type="EMBL" id="CAG8596096.1"/>
    </source>
</evidence>
<comment type="caution">
    <text evidence="2">The sequence shown here is derived from an EMBL/GenBank/DDBJ whole genome shotgun (WGS) entry which is preliminary data.</text>
</comment>